<dbReference type="Proteomes" id="UP000294200">
    <property type="component" value="Unassembled WGS sequence"/>
</dbReference>
<evidence type="ECO:0000313" key="1">
    <source>
        <dbReference type="EMBL" id="TCG03091.1"/>
    </source>
</evidence>
<comment type="caution">
    <text evidence="1">The sequence shown here is derived from an EMBL/GenBank/DDBJ whole genome shotgun (WGS) entry which is preliminary data.</text>
</comment>
<keyword evidence="2" id="KW-1185">Reference proteome</keyword>
<evidence type="ECO:0000313" key="2">
    <source>
        <dbReference type="Proteomes" id="UP000294200"/>
    </source>
</evidence>
<sequence>MVALATIQIAAETRVLTVHQLADRGGFQARRAYWYLCPTEASFGRRFDDPSVFRPAPLERPKPPVFAAVHDLHQR</sequence>
<dbReference type="AlphaFoldDB" id="A0A4R0XB16"/>
<proteinExistence type="predicted"/>
<organism evidence="1 2">
    <name type="scientific">Paraburkholderia steynii</name>
    <dbReference type="NCBI Taxonomy" id="1245441"/>
    <lineage>
        <taxon>Bacteria</taxon>
        <taxon>Pseudomonadati</taxon>
        <taxon>Pseudomonadota</taxon>
        <taxon>Betaproteobacteria</taxon>
        <taxon>Burkholderiales</taxon>
        <taxon>Burkholderiaceae</taxon>
        <taxon>Paraburkholderia</taxon>
    </lineage>
</organism>
<dbReference type="EMBL" id="MWML01000526">
    <property type="protein sequence ID" value="TCG03091.1"/>
    <property type="molecule type" value="Genomic_DNA"/>
</dbReference>
<name>A0A4R0XB16_9BURK</name>
<accession>A0A4R0XB16</accession>
<gene>
    <name evidence="1" type="ORF">BZM27_51080</name>
</gene>
<reference evidence="1 2" key="1">
    <citation type="submission" date="2017-02" db="EMBL/GenBank/DDBJ databases">
        <title>Paraburkholderia sophoroidis sp. nov. and Paraburkholderia steynii sp. nov. rhizobial symbionts of the fynbos legume Hypocalyptus sophoroides.</title>
        <authorList>
            <person name="Steenkamp E.T."/>
            <person name="Beukes C.W."/>
            <person name="Van Zyl E."/>
            <person name="Avontuur J."/>
            <person name="Chan W.Y."/>
            <person name="Hassen A."/>
            <person name="Palmer M."/>
            <person name="Mthombeni L."/>
            <person name="Phalane F."/>
            <person name="Sereme K."/>
            <person name="Venter S.N."/>
        </authorList>
    </citation>
    <scope>NUCLEOTIDE SEQUENCE [LARGE SCALE GENOMIC DNA]</scope>
    <source>
        <strain evidence="1 2">HC1.1ba</strain>
    </source>
</reference>
<protein>
    <submittedName>
        <fullName evidence="1">Uncharacterized protein</fullName>
    </submittedName>
</protein>